<name>X1FDN9_9ZZZZ</name>
<dbReference type="GO" id="GO:0017004">
    <property type="term" value="P:cytochrome complex assembly"/>
    <property type="evidence" value="ECO:0007669"/>
    <property type="project" value="UniProtKB-KW"/>
</dbReference>
<proteinExistence type="inferred from homology"/>
<feature type="transmembrane region" description="Helical" evidence="3">
    <location>
        <begin position="27"/>
        <end position="44"/>
    </location>
</feature>
<evidence type="ECO:0000259" key="4">
    <source>
        <dbReference type="Pfam" id="PF01578"/>
    </source>
</evidence>
<feature type="transmembrane region" description="Helical" evidence="3">
    <location>
        <begin position="90"/>
        <end position="111"/>
    </location>
</feature>
<organism evidence="5">
    <name type="scientific">marine sediment metagenome</name>
    <dbReference type="NCBI Taxonomy" id="412755"/>
    <lineage>
        <taxon>unclassified sequences</taxon>
        <taxon>metagenomes</taxon>
        <taxon>ecological metagenomes</taxon>
    </lineage>
</organism>
<dbReference type="Pfam" id="PF01578">
    <property type="entry name" value="Cytochrom_C_asm"/>
    <property type="match status" value="1"/>
</dbReference>
<dbReference type="GO" id="GO:0015232">
    <property type="term" value="F:heme transmembrane transporter activity"/>
    <property type="evidence" value="ECO:0007669"/>
    <property type="project" value="InterPro"/>
</dbReference>
<keyword evidence="3" id="KW-0472">Membrane</keyword>
<accession>X1FDN9</accession>
<feature type="non-terminal residue" evidence="5">
    <location>
        <position position="147"/>
    </location>
</feature>
<keyword evidence="3" id="KW-1133">Transmembrane helix</keyword>
<evidence type="ECO:0000256" key="1">
    <source>
        <dbReference type="ARBA" id="ARBA00009186"/>
    </source>
</evidence>
<protein>
    <recommendedName>
        <fullName evidence="4">Cytochrome c assembly protein domain-containing protein</fullName>
    </recommendedName>
</protein>
<dbReference type="AlphaFoldDB" id="X1FDN9"/>
<dbReference type="GO" id="GO:0020037">
    <property type="term" value="F:heme binding"/>
    <property type="evidence" value="ECO:0007669"/>
    <property type="project" value="InterPro"/>
</dbReference>
<keyword evidence="2" id="KW-0201">Cytochrome c-type biogenesis</keyword>
<reference evidence="5" key="1">
    <citation type="journal article" date="2014" name="Front. Microbiol.">
        <title>High frequency of phylogenetically diverse reductive dehalogenase-homologous genes in deep subseafloor sedimentary metagenomes.</title>
        <authorList>
            <person name="Kawai M."/>
            <person name="Futagami T."/>
            <person name="Toyoda A."/>
            <person name="Takaki Y."/>
            <person name="Nishi S."/>
            <person name="Hori S."/>
            <person name="Arai W."/>
            <person name="Tsubouchi T."/>
            <person name="Morono Y."/>
            <person name="Uchiyama I."/>
            <person name="Ito T."/>
            <person name="Fujiyama A."/>
            <person name="Inagaki F."/>
            <person name="Takami H."/>
        </authorList>
    </citation>
    <scope>NUCLEOTIDE SEQUENCE</scope>
    <source>
        <strain evidence="5">Expedition CK06-06</strain>
    </source>
</reference>
<dbReference type="PANTHER" id="PTHR43653:SF1">
    <property type="entry name" value="CYTOCHROME C-TYPE BIOGENESIS PROTEIN CCMF"/>
    <property type="match status" value="1"/>
</dbReference>
<dbReference type="EMBL" id="BARU01008649">
    <property type="protein sequence ID" value="GAH43761.1"/>
    <property type="molecule type" value="Genomic_DNA"/>
</dbReference>
<dbReference type="PANTHER" id="PTHR43653">
    <property type="entry name" value="CYTOCHROME C ASSEMBLY PROTEIN-RELATED"/>
    <property type="match status" value="1"/>
</dbReference>
<feature type="domain" description="Cytochrome c assembly protein" evidence="4">
    <location>
        <begin position="5"/>
        <end position="72"/>
    </location>
</feature>
<keyword evidence="3" id="KW-0812">Transmembrane</keyword>
<feature type="transmembrane region" description="Helical" evidence="3">
    <location>
        <begin position="51"/>
        <end position="70"/>
    </location>
</feature>
<evidence type="ECO:0000313" key="5">
    <source>
        <dbReference type="EMBL" id="GAH43761.1"/>
    </source>
</evidence>
<dbReference type="GO" id="GO:0016020">
    <property type="term" value="C:membrane"/>
    <property type="evidence" value="ECO:0007669"/>
    <property type="project" value="InterPro"/>
</dbReference>
<dbReference type="InterPro" id="IPR003567">
    <property type="entry name" value="Cyt_c_biogenesis"/>
</dbReference>
<comment type="caution">
    <text evidence="5">The sequence shown here is derived from an EMBL/GenBank/DDBJ whole genome shotgun (WGS) entry which is preliminary data.</text>
</comment>
<gene>
    <name evidence="5" type="ORF">S03H2_16862</name>
</gene>
<sequence length="147" mass="17075">MKIKLGAYWAKIAFNWGRYWGWDPVETVSLVPWFFITAFFHTIIFKKKNPLLIKINVSLIFLSIVFATLITRTGNLSPLHSFAGGAELLIWVVVVGLILVCLSLYVIYVVLDYLMEEYRKKKLFFDYLSYIILFSLAFVCIFGLFIP</sequence>
<evidence type="ECO:0000256" key="3">
    <source>
        <dbReference type="SAM" id="Phobius"/>
    </source>
</evidence>
<comment type="similarity">
    <text evidence="1">Belongs to the CcmF/CycK/Ccl1/NrfE/CcsA family.</text>
</comment>
<feature type="transmembrane region" description="Helical" evidence="3">
    <location>
        <begin position="123"/>
        <end position="146"/>
    </location>
</feature>
<evidence type="ECO:0000256" key="2">
    <source>
        <dbReference type="ARBA" id="ARBA00022748"/>
    </source>
</evidence>
<dbReference type="InterPro" id="IPR002541">
    <property type="entry name" value="Cyt_c_assembly"/>
</dbReference>